<dbReference type="AlphaFoldDB" id="A0A345Y8D9"/>
<accession>A0A345Y8D9</accession>
<gene>
    <name evidence="1" type="ORF">DWG20_12475</name>
</gene>
<organism evidence="1 2">
    <name type="scientific">Crenobacter cavernae</name>
    <dbReference type="NCBI Taxonomy" id="2290923"/>
    <lineage>
        <taxon>Bacteria</taxon>
        <taxon>Pseudomonadati</taxon>
        <taxon>Pseudomonadota</taxon>
        <taxon>Betaproteobacteria</taxon>
        <taxon>Neisseriales</taxon>
        <taxon>Neisseriaceae</taxon>
        <taxon>Crenobacter</taxon>
    </lineage>
</organism>
<name>A0A345Y8D9_9NEIS</name>
<evidence type="ECO:0000313" key="2">
    <source>
        <dbReference type="Proteomes" id="UP000254537"/>
    </source>
</evidence>
<evidence type="ECO:0008006" key="3">
    <source>
        <dbReference type="Google" id="ProtNLM"/>
    </source>
</evidence>
<reference evidence="1 2" key="1">
    <citation type="submission" date="2018-07" db="EMBL/GenBank/DDBJ databases">
        <title>Crenobacter cavernae sp. nov., isolated from a karst cave.</title>
        <authorList>
            <person name="Zhu H."/>
        </authorList>
    </citation>
    <scope>NUCLEOTIDE SEQUENCE [LARGE SCALE GENOMIC DNA]</scope>
    <source>
        <strain evidence="1 2">K1W11S-77</strain>
    </source>
</reference>
<dbReference type="EMBL" id="CP031337">
    <property type="protein sequence ID" value="AXK40191.1"/>
    <property type="molecule type" value="Genomic_DNA"/>
</dbReference>
<dbReference type="RefSeq" id="WP_115434121.1">
    <property type="nucleotide sequence ID" value="NZ_CP031337.1"/>
</dbReference>
<dbReference type="Proteomes" id="UP000254537">
    <property type="component" value="Chromosome"/>
</dbReference>
<dbReference type="OrthoDB" id="1082574at2"/>
<protein>
    <recommendedName>
        <fullName evidence="3">Nucleotidyltransferase</fullName>
    </recommendedName>
</protein>
<proteinExistence type="predicted"/>
<dbReference type="KEGG" id="ccah:DWG20_12475"/>
<sequence length="378" mass="42067">MAHDIDQRLKALNSRRRGTDRIAVLSADAAVDVLIKRLVEEAYSKRAPGLRHTEYVLGAMQAVDPDYTRISIEEAERVGKQILGGLRSKGLSAEFRLQGSVPCDIHIRGVSDVDLLVIEDRYFRYATEGIRAQRGDYSNPVSYDTLIALGDLRTYCEEILSDAYPATNVDKTGAKAIKISGGSLRRPVDVVPSNWFDTPAFQLSARETDRGIEILDKTTPERVLNTPFLHIERIGAHDLRSGGGLKKAIRLCKNVKADAEDEGTKIKLSSFDIASAMWHADLNALNVSVAHELAILEETQRHLDFLARRRDYAATLQVPDGTRCVFDTDEKFEALIQLSLEIDDLAEKVAREQARFASFVTATPDSVKDILRRSYIPG</sequence>
<evidence type="ECO:0000313" key="1">
    <source>
        <dbReference type="EMBL" id="AXK40191.1"/>
    </source>
</evidence>